<feature type="transmembrane region" description="Helical" evidence="1">
    <location>
        <begin position="6"/>
        <end position="26"/>
    </location>
</feature>
<dbReference type="InterPro" id="IPR008893">
    <property type="entry name" value="WGR_domain"/>
</dbReference>
<dbReference type="RefSeq" id="WP_306305925.1">
    <property type="nucleotide sequence ID" value="NZ_JAXARY010000004.1"/>
</dbReference>
<dbReference type="EMBL" id="JAXARY010000004">
    <property type="protein sequence ID" value="MDX8126823.1"/>
    <property type="molecule type" value="Genomic_DNA"/>
</dbReference>
<dbReference type="Proteomes" id="UP001284537">
    <property type="component" value="Unassembled WGS sequence"/>
</dbReference>
<dbReference type="SMART" id="SM00773">
    <property type="entry name" value="WGR"/>
    <property type="match status" value="1"/>
</dbReference>
<evidence type="ECO:0000313" key="4">
    <source>
        <dbReference type="Proteomes" id="UP001284537"/>
    </source>
</evidence>
<dbReference type="Pfam" id="PF05406">
    <property type="entry name" value="WGR"/>
    <property type="match status" value="1"/>
</dbReference>
<keyword evidence="1" id="KW-0812">Transmembrane</keyword>
<dbReference type="InterPro" id="IPR036930">
    <property type="entry name" value="WGR_dom_sf"/>
</dbReference>
<dbReference type="PROSITE" id="PS51977">
    <property type="entry name" value="WGR"/>
    <property type="match status" value="1"/>
</dbReference>
<keyword evidence="1" id="KW-1133">Transmembrane helix</keyword>
<comment type="caution">
    <text evidence="3">The sequence shown here is derived from an EMBL/GenBank/DDBJ whole genome shotgun (WGS) entry which is preliminary data.</text>
</comment>
<dbReference type="InterPro" id="IPR049809">
    <property type="entry name" value="YehF/YfeS-like_WGR"/>
</dbReference>
<accession>A0ABU4UCD4</accession>
<feature type="domain" description="WGR" evidence="2">
    <location>
        <begin position="16"/>
        <end position="100"/>
    </location>
</feature>
<organism evidence="3 4">
    <name type="scientific">Methylomonas defluvii</name>
    <dbReference type="NCBI Taxonomy" id="3045149"/>
    <lineage>
        <taxon>Bacteria</taxon>
        <taxon>Pseudomonadati</taxon>
        <taxon>Pseudomonadota</taxon>
        <taxon>Gammaproteobacteria</taxon>
        <taxon>Methylococcales</taxon>
        <taxon>Methylococcaceae</taxon>
        <taxon>Methylomonas</taxon>
    </lineage>
</organism>
<evidence type="ECO:0000256" key="1">
    <source>
        <dbReference type="SAM" id="Phobius"/>
    </source>
</evidence>
<evidence type="ECO:0000313" key="3">
    <source>
        <dbReference type="EMBL" id="MDX8126823.1"/>
    </source>
</evidence>
<dbReference type="CDD" id="cd07996">
    <property type="entry name" value="WGR_MMR_like"/>
    <property type="match status" value="1"/>
</dbReference>
<protein>
    <submittedName>
        <fullName evidence="3">WGR domain-containing protein</fullName>
    </submittedName>
</protein>
<sequence length="100" mass="11615">MTILHFYRILIMSFLSNVILMCGIYLERHDADSNIHRFYALTISPGIFSDWSLVREWGRVGSPGTVRSNWYESEEEAIKAQNDILRTKQRRGYTLAAITC</sequence>
<reference evidence="3 4" key="1">
    <citation type="submission" date="2023-11" db="EMBL/GenBank/DDBJ databases">
        <authorList>
            <person name="Ouyang M.-Y."/>
        </authorList>
    </citation>
    <scope>NUCLEOTIDE SEQUENCE [LARGE SCALE GENOMIC DNA]</scope>
    <source>
        <strain evidence="3 4">OY6</strain>
    </source>
</reference>
<name>A0ABU4UCD4_9GAMM</name>
<keyword evidence="1" id="KW-0472">Membrane</keyword>
<dbReference type="Gene3D" id="2.20.140.10">
    <property type="entry name" value="WGR domain"/>
    <property type="match status" value="1"/>
</dbReference>
<evidence type="ECO:0000259" key="2">
    <source>
        <dbReference type="PROSITE" id="PS51977"/>
    </source>
</evidence>
<dbReference type="SUPFAM" id="SSF142921">
    <property type="entry name" value="WGR domain-like"/>
    <property type="match status" value="1"/>
</dbReference>
<gene>
    <name evidence="3" type="ORF">QLH52_05985</name>
</gene>
<keyword evidence="4" id="KW-1185">Reference proteome</keyword>
<proteinExistence type="predicted"/>